<accession>A0A6A6WTR3</accession>
<dbReference type="EMBL" id="MU002316">
    <property type="protein sequence ID" value="KAF2787469.1"/>
    <property type="molecule type" value="Genomic_DNA"/>
</dbReference>
<evidence type="ECO:0000313" key="1">
    <source>
        <dbReference type="EMBL" id="KAF2787469.1"/>
    </source>
</evidence>
<dbReference type="OrthoDB" id="3719074at2759"/>
<gene>
    <name evidence="1" type="ORF">K505DRAFT_125821</name>
</gene>
<sequence>MGSSARKLKTTYTLHGLPDELLLKIASFILGDTAARFEGVVECITPEDADDEIDHELDQVQKDFRYVSSDLRSLALASRSLRPIAQEILFRAPILYDQRWKFKDSSIVNLTRTLLERPDLANFVRILRINVPSDYAMTWTESPPREFPVSKKAAAFIESPPQDSAVFEKATALIEKLNIDSEVKRYWKEELRDFYPRAFCIVVLSLASKLERLHVAPTLKHDSGLGLLPILFGVDTVARDRDLAQIPGLRSLSHLKLVVEAPFEVLGLQLLSKLDSLDISIEAVYHTESGLTSPATFLKSVRHLRLDCRIRKIGLARGFCHHLRVITQMFENLVSLHLYGEPPFYDHRVDLYNVGWRDWYQRELRDKSYSALVESLALIAPRLQTFELPRGFWTLPNIMPHSGMRGGMETINPKDEFVGEITDFRAFETLKHLIIPKTAIVHKTVEKTTQASPIDTLPCSLKRITVFGADEELWPWLEDILDSRPSYFTTLEEIEFLQWEPIYPKPSLKLLEKLEIDQEGLWNKIIASGIKFTFS</sequence>
<dbReference type="Proteomes" id="UP000799757">
    <property type="component" value="Unassembled WGS sequence"/>
</dbReference>
<keyword evidence="2" id="KW-1185">Reference proteome</keyword>
<reference evidence="1" key="1">
    <citation type="journal article" date="2020" name="Stud. Mycol.">
        <title>101 Dothideomycetes genomes: a test case for predicting lifestyles and emergence of pathogens.</title>
        <authorList>
            <person name="Haridas S."/>
            <person name="Albert R."/>
            <person name="Binder M."/>
            <person name="Bloem J."/>
            <person name="Labutti K."/>
            <person name="Salamov A."/>
            <person name="Andreopoulos B."/>
            <person name="Baker S."/>
            <person name="Barry K."/>
            <person name="Bills G."/>
            <person name="Bluhm B."/>
            <person name="Cannon C."/>
            <person name="Castanera R."/>
            <person name="Culley D."/>
            <person name="Daum C."/>
            <person name="Ezra D."/>
            <person name="Gonzalez J."/>
            <person name="Henrissat B."/>
            <person name="Kuo A."/>
            <person name="Liang C."/>
            <person name="Lipzen A."/>
            <person name="Lutzoni F."/>
            <person name="Magnuson J."/>
            <person name="Mondo S."/>
            <person name="Nolan M."/>
            <person name="Ohm R."/>
            <person name="Pangilinan J."/>
            <person name="Park H.-J."/>
            <person name="Ramirez L."/>
            <person name="Alfaro M."/>
            <person name="Sun H."/>
            <person name="Tritt A."/>
            <person name="Yoshinaga Y."/>
            <person name="Zwiers L.-H."/>
            <person name="Turgeon B."/>
            <person name="Goodwin S."/>
            <person name="Spatafora J."/>
            <person name="Crous P."/>
            <person name="Grigoriev I."/>
        </authorList>
    </citation>
    <scope>NUCLEOTIDE SEQUENCE</scope>
    <source>
        <strain evidence="1">CBS 109.77</strain>
    </source>
</reference>
<organism evidence="1 2">
    <name type="scientific">Melanomma pulvis-pyrius CBS 109.77</name>
    <dbReference type="NCBI Taxonomy" id="1314802"/>
    <lineage>
        <taxon>Eukaryota</taxon>
        <taxon>Fungi</taxon>
        <taxon>Dikarya</taxon>
        <taxon>Ascomycota</taxon>
        <taxon>Pezizomycotina</taxon>
        <taxon>Dothideomycetes</taxon>
        <taxon>Pleosporomycetidae</taxon>
        <taxon>Pleosporales</taxon>
        <taxon>Melanommataceae</taxon>
        <taxon>Melanomma</taxon>
    </lineage>
</organism>
<dbReference type="AlphaFoldDB" id="A0A6A6WTR3"/>
<evidence type="ECO:0000313" key="2">
    <source>
        <dbReference type="Proteomes" id="UP000799757"/>
    </source>
</evidence>
<name>A0A6A6WTR3_9PLEO</name>
<protein>
    <submittedName>
        <fullName evidence="1">Uncharacterized protein</fullName>
    </submittedName>
</protein>
<proteinExistence type="predicted"/>